<dbReference type="AlphaFoldDB" id="A0A1M5KZP2"/>
<keyword evidence="3" id="KW-1185">Reference proteome</keyword>
<sequence>MDNHITIEVDDKFIYNLYKASSTLWYFDQLIAGGFTGYNSIKFKDKNDVFVWLENIEIEGKYYKGVLAETGQPEIVLRKESVDWLLIDNQRLIGGYTIRHYYNMLSEDERVNFEIYCGYRIDHGNDFFRPDRSTPEGAIITLENFYNENNMEGILSCKDFYLEAENVMQEHNMDWDSEIHSKVVSVLRVSLLEDLENKGFPNFETIERMFNLIERRKDQELIEETLYYPDGFITVNKFWVGLTKDNGWKVLNLVE</sequence>
<evidence type="ECO:0000259" key="1">
    <source>
        <dbReference type="Pfam" id="PF10077"/>
    </source>
</evidence>
<gene>
    <name evidence="2" type="ORF">SAMN05421866_0896</name>
</gene>
<name>A0A1M5KZP2_9FLAO</name>
<dbReference type="EMBL" id="FQWT01000001">
    <property type="protein sequence ID" value="SHG58175.1"/>
    <property type="molecule type" value="Genomic_DNA"/>
</dbReference>
<dbReference type="Pfam" id="PF10077">
    <property type="entry name" value="DUF2314"/>
    <property type="match status" value="1"/>
</dbReference>
<accession>A0A1M5KZP2</accession>
<evidence type="ECO:0000313" key="2">
    <source>
        <dbReference type="EMBL" id="SHG58175.1"/>
    </source>
</evidence>
<dbReference type="STRING" id="421058.SAMN05421866_0896"/>
<dbReference type="InterPro" id="IPR018756">
    <property type="entry name" value="DUF2314"/>
</dbReference>
<dbReference type="RefSeq" id="WP_073060403.1">
    <property type="nucleotide sequence ID" value="NZ_FQWT01000001.1"/>
</dbReference>
<proteinExistence type="predicted"/>
<feature type="domain" description="DUF2314" evidence="1">
    <location>
        <begin position="50"/>
        <end position="118"/>
    </location>
</feature>
<reference evidence="3" key="1">
    <citation type="submission" date="2016-11" db="EMBL/GenBank/DDBJ databases">
        <authorList>
            <person name="Varghese N."/>
            <person name="Submissions S."/>
        </authorList>
    </citation>
    <scope>NUCLEOTIDE SEQUENCE [LARGE SCALE GENOMIC DNA]</scope>
    <source>
        <strain evidence="3">DSM 19055</strain>
    </source>
</reference>
<evidence type="ECO:0000313" key="3">
    <source>
        <dbReference type="Proteomes" id="UP000184047"/>
    </source>
</evidence>
<organism evidence="2 3">
    <name type="scientific">Chryseobacterium oranimense</name>
    <dbReference type="NCBI Taxonomy" id="421058"/>
    <lineage>
        <taxon>Bacteria</taxon>
        <taxon>Pseudomonadati</taxon>
        <taxon>Bacteroidota</taxon>
        <taxon>Flavobacteriia</taxon>
        <taxon>Flavobacteriales</taxon>
        <taxon>Weeksellaceae</taxon>
        <taxon>Chryseobacterium group</taxon>
        <taxon>Chryseobacterium</taxon>
    </lineage>
</organism>
<dbReference type="Proteomes" id="UP000184047">
    <property type="component" value="Unassembled WGS sequence"/>
</dbReference>
<protein>
    <recommendedName>
        <fullName evidence="1">DUF2314 domain-containing protein</fullName>
    </recommendedName>
</protein>
<dbReference type="OrthoDB" id="884440at2"/>